<dbReference type="GO" id="GO:0001164">
    <property type="term" value="F:RNA polymerase I core promoter sequence-specific DNA binding"/>
    <property type="evidence" value="ECO:0007669"/>
    <property type="project" value="InterPro"/>
</dbReference>
<evidence type="ECO:0000259" key="13">
    <source>
        <dbReference type="Pfam" id="PF11781"/>
    </source>
</evidence>
<keyword evidence="5" id="KW-0863">Zinc-finger</keyword>
<feature type="region of interest" description="Disordered" evidence="12">
    <location>
        <begin position="434"/>
        <end position="453"/>
    </location>
</feature>
<evidence type="ECO:0000256" key="4">
    <source>
        <dbReference type="ARBA" id="ARBA00022723"/>
    </source>
</evidence>
<proteinExistence type="inferred from homology"/>
<reference evidence="16 17" key="1">
    <citation type="submission" date="2024-02" db="EMBL/GenBank/DDBJ databases">
        <title>Chromosome-level genome assembly of the Eurasian Minnow (Phoxinus phoxinus).</title>
        <authorList>
            <person name="Oriowo T.O."/>
            <person name="Martin S."/>
            <person name="Stange M."/>
            <person name="Chrysostomakis Y."/>
            <person name="Brown T."/>
            <person name="Winkler S."/>
            <person name="Kukowka S."/>
            <person name="Myers E.W."/>
            <person name="Bohne A."/>
        </authorList>
    </citation>
    <scope>NUCLEOTIDE SEQUENCE [LARGE SCALE GENOMIC DNA]</scope>
    <source>
        <strain evidence="16">ZFMK-TIS-60720</strain>
        <tissue evidence="16">Whole Organism</tissue>
    </source>
</reference>
<dbReference type="InterPro" id="IPR048540">
    <property type="entry name" value="Rrn7_cyclin_N"/>
</dbReference>
<comment type="caution">
    <text evidence="16">The sequence shown here is derived from an EMBL/GenBank/DDBJ whole genome shotgun (WGS) entry which is preliminary data.</text>
</comment>
<dbReference type="InterPro" id="IPR021752">
    <property type="entry name" value="TF_Rrn7_Zf"/>
</dbReference>
<feature type="domain" description="Rrn7/TAF1B C-terminal cyclin" evidence="15">
    <location>
        <begin position="248"/>
        <end position="433"/>
    </location>
</feature>
<evidence type="ECO:0000256" key="11">
    <source>
        <dbReference type="ARBA" id="ARBA00032500"/>
    </source>
</evidence>
<dbReference type="GO" id="GO:0070860">
    <property type="term" value="C:RNA polymerase I core factor complex"/>
    <property type="evidence" value="ECO:0007669"/>
    <property type="project" value="InterPro"/>
</dbReference>
<dbReference type="GO" id="GO:0042790">
    <property type="term" value="P:nucleolar large rRNA transcription by RNA polymerase I"/>
    <property type="evidence" value="ECO:0007669"/>
    <property type="project" value="TreeGrafter"/>
</dbReference>
<organism evidence="16 17">
    <name type="scientific">Phoxinus phoxinus</name>
    <name type="common">Eurasian minnow</name>
    <dbReference type="NCBI Taxonomy" id="58324"/>
    <lineage>
        <taxon>Eukaryota</taxon>
        <taxon>Metazoa</taxon>
        <taxon>Chordata</taxon>
        <taxon>Craniata</taxon>
        <taxon>Vertebrata</taxon>
        <taxon>Euteleostomi</taxon>
        <taxon>Actinopterygii</taxon>
        <taxon>Neopterygii</taxon>
        <taxon>Teleostei</taxon>
        <taxon>Ostariophysi</taxon>
        <taxon>Cypriniformes</taxon>
        <taxon>Leuciscidae</taxon>
        <taxon>Phoxininae</taxon>
        <taxon>Phoxinus</taxon>
    </lineage>
</organism>
<dbReference type="PANTHER" id="PTHR31576">
    <property type="entry name" value="TATA BOX-BINDING PROTEIN-ASSOCIATED FACTOR RNA POLYMERASE I SUBUNIT B"/>
    <property type="match status" value="1"/>
</dbReference>
<dbReference type="EMBL" id="JAYKXH010000012">
    <property type="protein sequence ID" value="KAK7150253.1"/>
    <property type="molecule type" value="Genomic_DNA"/>
</dbReference>
<keyword evidence="7" id="KW-0805">Transcription regulation</keyword>
<dbReference type="InterPro" id="IPR048538">
    <property type="entry name" value="Rrn7_cyclin_C"/>
</dbReference>
<keyword evidence="10" id="KW-0539">Nucleus</keyword>
<dbReference type="InterPro" id="IPR033599">
    <property type="entry name" value="TAF1B/Rrn7"/>
</dbReference>
<dbReference type="Pfam" id="PF20645">
    <property type="entry name" value="Rrn7_cyclin_C"/>
    <property type="match status" value="1"/>
</dbReference>
<gene>
    <name evidence="16" type="ORF">R3I93_011494</name>
</gene>
<feature type="domain" description="RRN7-type" evidence="13">
    <location>
        <begin position="7"/>
        <end position="38"/>
    </location>
</feature>
<keyword evidence="17" id="KW-1185">Reference proteome</keyword>
<protein>
    <recommendedName>
        <fullName evidence="3">TATA box-binding protein-associated factor RNA polymerase I subunit B</fullName>
    </recommendedName>
    <alternativeName>
        <fullName evidence="11">TATA box-binding protein-associated factor 1B</fullName>
    </alternativeName>
</protein>
<evidence type="ECO:0000259" key="15">
    <source>
        <dbReference type="Pfam" id="PF20645"/>
    </source>
</evidence>
<comment type="similarity">
    <text evidence="2">Belongs to the RRN7/TAF1B family.</text>
</comment>
<evidence type="ECO:0000313" key="16">
    <source>
        <dbReference type="EMBL" id="KAK7150253.1"/>
    </source>
</evidence>
<evidence type="ECO:0000256" key="7">
    <source>
        <dbReference type="ARBA" id="ARBA00023015"/>
    </source>
</evidence>
<evidence type="ECO:0000256" key="6">
    <source>
        <dbReference type="ARBA" id="ARBA00022833"/>
    </source>
</evidence>
<accession>A0AAN9CWK1</accession>
<comment type="subcellular location">
    <subcellularLocation>
        <location evidence="1">Nucleus</location>
        <location evidence="1">Nucleolus</location>
    </subcellularLocation>
</comment>
<evidence type="ECO:0000313" key="17">
    <source>
        <dbReference type="Proteomes" id="UP001364617"/>
    </source>
</evidence>
<evidence type="ECO:0000256" key="10">
    <source>
        <dbReference type="ARBA" id="ARBA00023242"/>
    </source>
</evidence>
<name>A0AAN9CWK1_9TELE</name>
<evidence type="ECO:0000256" key="9">
    <source>
        <dbReference type="ARBA" id="ARBA00023163"/>
    </source>
</evidence>
<dbReference type="AlphaFoldDB" id="A0AAN9CWK1"/>
<evidence type="ECO:0000259" key="14">
    <source>
        <dbReference type="Pfam" id="PF20644"/>
    </source>
</evidence>
<evidence type="ECO:0000256" key="1">
    <source>
        <dbReference type="ARBA" id="ARBA00004604"/>
    </source>
</evidence>
<evidence type="ECO:0000256" key="5">
    <source>
        <dbReference type="ARBA" id="ARBA00022771"/>
    </source>
</evidence>
<evidence type="ECO:0000256" key="12">
    <source>
        <dbReference type="SAM" id="MobiDB-lite"/>
    </source>
</evidence>
<feature type="domain" description="Rrn7/TAF1B N-terminal cyclin" evidence="14">
    <location>
        <begin position="79"/>
        <end position="231"/>
    </location>
</feature>
<evidence type="ECO:0000256" key="3">
    <source>
        <dbReference type="ARBA" id="ARBA00018994"/>
    </source>
</evidence>
<evidence type="ECO:0000256" key="2">
    <source>
        <dbReference type="ARBA" id="ARBA00006899"/>
    </source>
</evidence>
<sequence length="587" mass="68343">MDEFTDGFSEPCGQCAAVDWGISDGGHFFCKNCHNVIEKTREVVDSTALYCKYSRISQIKKPKRKRSDEEREWIVCEGFQFILKLQAKALVSLGVCMKFETEVLWNFWKKYLQNTRQAFTENAVYTPRFTVYMKPKSEPESDTQSEVSFHSSAVSSETEMTPSGDTICTDVQSSLCSEAYQHTYTLMNMPRTLALCYLALLWVREAITLADLLRLVSERRVPYMDIQEAFPEEMRLFGKDVHIFKVWHLPSYSTVHREALKLAQIMQLPSFPTVSQDCLLHPLPLTVRYLLDANLPDALHIWVHKVIRGAAMDDESYLTFDPKREKPGLLRYEIQAAAVIIVAMKLLFKLDDHVEWKLSEEAAKKKKTKIFRLKGWFEIVQPVLEKARQNEEHEEALRRWKPTNPFITSLQQKSLILKKRRVADYLEQRFHKLSDSAPEQRPSATKPHSSFRFRWGNEEGSDGPSMCKKLLDCTFKKNGVKYLANRKYWHPELRLCLKKSCGNHFPEMEPWLPRMYVWVLDLFSFILGVRQAEVYQEVLNVERRFLSRTHQSKIEWTYCSLTKKKGKKSKNATRVAKKKITDTTGGV</sequence>
<evidence type="ECO:0000256" key="8">
    <source>
        <dbReference type="ARBA" id="ARBA00023125"/>
    </source>
</evidence>
<keyword evidence="8" id="KW-0238">DNA-binding</keyword>
<dbReference type="Pfam" id="PF11781">
    <property type="entry name" value="Zn_ribbon_RRN7"/>
    <property type="match status" value="1"/>
</dbReference>
<dbReference type="Proteomes" id="UP001364617">
    <property type="component" value="Unassembled WGS sequence"/>
</dbReference>
<keyword evidence="6" id="KW-0862">Zinc</keyword>
<keyword evidence="4" id="KW-0479">Metal-binding</keyword>
<dbReference type="GO" id="GO:0005668">
    <property type="term" value="C:RNA polymerase transcription factor SL1 complex"/>
    <property type="evidence" value="ECO:0007669"/>
    <property type="project" value="TreeGrafter"/>
</dbReference>
<dbReference type="PANTHER" id="PTHR31576:SF2">
    <property type="entry name" value="TATA BOX-BINDING PROTEIN-ASSOCIATED FACTOR RNA POLYMERASE I SUBUNIT B"/>
    <property type="match status" value="1"/>
</dbReference>
<keyword evidence="9" id="KW-0804">Transcription</keyword>
<dbReference type="GO" id="GO:0008270">
    <property type="term" value="F:zinc ion binding"/>
    <property type="evidence" value="ECO:0007669"/>
    <property type="project" value="UniProtKB-KW"/>
</dbReference>
<dbReference type="Pfam" id="PF20644">
    <property type="entry name" value="Rrn7_cyclin_N"/>
    <property type="match status" value="1"/>
</dbReference>